<evidence type="ECO:0000313" key="8">
    <source>
        <dbReference type="EMBL" id="ODV63415.1"/>
    </source>
</evidence>
<comment type="subcellular location">
    <subcellularLocation>
        <location evidence="1">Nucleus</location>
    </subcellularLocation>
</comment>
<evidence type="ECO:0000256" key="3">
    <source>
        <dbReference type="ARBA" id="ARBA00023125"/>
    </source>
</evidence>
<dbReference type="PANTHER" id="PTHR31845:SF10">
    <property type="entry name" value="ZN(II)2CYS6 TRANSCRIPTION FACTOR (EUROFUNG)"/>
    <property type="match status" value="1"/>
</dbReference>
<feature type="domain" description="Zn(2)-C6 fungal-type" evidence="7">
    <location>
        <begin position="76"/>
        <end position="111"/>
    </location>
</feature>
<dbReference type="EMBL" id="KV454475">
    <property type="protein sequence ID" value="ODV63415.1"/>
    <property type="molecule type" value="Genomic_DNA"/>
</dbReference>
<sequence>MFLSYKLPSSSSSSSSASVSTSTSSRITNIPSNKDQDHNNSIKINLENNRITKRFTNSQANKVSFSVGSSSRNPFACERCKKLKIKCVPVDKDQPFGDCKKCKELKKHCKIDFSKRKRFQKKFKKFENIIFTDQDKLSSCLNSTTFSASPASFNSSKSPLLSSNTHFETKDAQVFKEKLQVPAETSFQNQLQNQPLNAQLNQLNIVSDIFQKKTITMDFLHETDTLINENSTMALDFQLSGSTSNKIDLYYHRNHEILDEFNGLSNRYKFSENPFILVNDLTIKNDLVSSNIISLDEAIARLDYFKNVNSKNHLSHSNSIISIPQITIKEFREHYPILFLTIMSITSKLILNRRFQKNKKSINLNKPIIEKQFLIQLYHYSHITQEVLSKGRKTLELLKSLLLTVNWFNDSDLYSRVKTHFFLNLLNSMVLDLGLDKDKNVGPKLHLHNCSNYLKTMVILNQVETDECRKILVHAYIYSFSYSMFSQRPNLLSWSNYINQTCQFLQNSSEDLNINLGSLCSIVHLVELCLFKLYPNKNYNDSTSRAKGIHCNVDIDIDIDDYDYYLTRKSELTTSYNNTFLNNISKNKEILMHFLKKIDRISEFNHNQTFEFQNTYYVCLLFLYENCILNPVITIKRSYQLGLKNLARRKKISPFIIKVLENCHGYTTLIIHSFLKLDSTSLMILPLMCFPQLIYAVGFYLKLHLIGVFLPNNIKPKFCKMHNNANLDVKTYCVNIVQRLIRKFSDNIKKFTFPSFLIKFNYILCLLLKHYRISLNNKPEDFNDHLIKNILPDTPKQTNSANDNNNNNNKEANNSRNYKSQKPENFIAKDVIPKQNTNISNNISDQSFVIVDKNVRSAVHAPYQDPNLSIIISGLNQNINQHDSLNSNKKLNVNLNENAIQSANQGVNQTMNQNINANINEDIDQNMNEIIHTNISQSMDQNTNQNINQFINQNMNQNVQSINQIFDQDHQDFHQNQNNQNNEHIDINFNNNFSIDLNTDLNTDLDNNFNVNFDTDFGNNFNNNFNTDFSSNVNQDFRQIFNQNINENISENFNQYNIQNQNQNQNQNHNNYDNYNFISFDELSNYGIFKDYYFGL</sequence>
<dbReference type="PROSITE" id="PS50048">
    <property type="entry name" value="ZN2_CY6_FUNGAL_2"/>
    <property type="match status" value="1"/>
</dbReference>
<dbReference type="AlphaFoldDB" id="A0A1D2VPD2"/>
<name>A0A1D2VPD2_9ASCO</name>
<evidence type="ECO:0000256" key="6">
    <source>
        <dbReference type="SAM" id="MobiDB-lite"/>
    </source>
</evidence>
<dbReference type="InterPro" id="IPR001138">
    <property type="entry name" value="Zn2Cys6_DnaBD"/>
</dbReference>
<feature type="compositionally biased region" description="Low complexity" evidence="6">
    <location>
        <begin position="799"/>
        <end position="817"/>
    </location>
</feature>
<dbReference type="STRING" id="1344418.A0A1D2VPD2"/>
<dbReference type="OrthoDB" id="4454541at2759"/>
<dbReference type="Proteomes" id="UP000095038">
    <property type="component" value="Unassembled WGS sequence"/>
</dbReference>
<gene>
    <name evidence="8" type="ORF">ASCRUDRAFT_5410</name>
</gene>
<dbReference type="GO" id="GO:0000976">
    <property type="term" value="F:transcription cis-regulatory region binding"/>
    <property type="evidence" value="ECO:0007669"/>
    <property type="project" value="TreeGrafter"/>
</dbReference>
<keyword evidence="9" id="KW-1185">Reference proteome</keyword>
<keyword evidence="2" id="KW-0805">Transcription regulation</keyword>
<dbReference type="CDD" id="cd00067">
    <property type="entry name" value="GAL4"/>
    <property type="match status" value="1"/>
</dbReference>
<proteinExistence type="predicted"/>
<dbReference type="SUPFAM" id="SSF57701">
    <property type="entry name" value="Zn2/Cys6 DNA-binding domain"/>
    <property type="match status" value="1"/>
</dbReference>
<feature type="region of interest" description="Disordered" evidence="6">
    <location>
        <begin position="1"/>
        <end position="40"/>
    </location>
</feature>
<dbReference type="RefSeq" id="XP_020049722.1">
    <property type="nucleotide sequence ID" value="XM_020191139.1"/>
</dbReference>
<dbReference type="PROSITE" id="PS00463">
    <property type="entry name" value="ZN2_CY6_FUNGAL_1"/>
    <property type="match status" value="1"/>
</dbReference>
<keyword evidence="3" id="KW-0238">DNA-binding</keyword>
<dbReference type="FunCoup" id="A0A1D2VPD2">
    <property type="interactions" value="231"/>
</dbReference>
<dbReference type="InterPro" id="IPR051089">
    <property type="entry name" value="prtT"/>
</dbReference>
<dbReference type="PANTHER" id="PTHR31845">
    <property type="entry name" value="FINGER DOMAIN PROTEIN, PUTATIVE-RELATED"/>
    <property type="match status" value="1"/>
</dbReference>
<evidence type="ECO:0000256" key="5">
    <source>
        <dbReference type="ARBA" id="ARBA00023242"/>
    </source>
</evidence>
<evidence type="ECO:0000259" key="7">
    <source>
        <dbReference type="PROSITE" id="PS50048"/>
    </source>
</evidence>
<dbReference type="Gene3D" id="4.10.240.10">
    <property type="entry name" value="Zn(2)-C6 fungal-type DNA-binding domain"/>
    <property type="match status" value="1"/>
</dbReference>
<dbReference type="InParanoid" id="A0A1D2VPD2"/>
<feature type="region of interest" description="Disordered" evidence="6">
    <location>
        <begin position="793"/>
        <end position="822"/>
    </location>
</feature>
<protein>
    <recommendedName>
        <fullName evidence="7">Zn(2)-C6 fungal-type domain-containing protein</fullName>
    </recommendedName>
</protein>
<evidence type="ECO:0000256" key="1">
    <source>
        <dbReference type="ARBA" id="ARBA00004123"/>
    </source>
</evidence>
<dbReference type="InterPro" id="IPR036864">
    <property type="entry name" value="Zn2-C6_fun-type_DNA-bd_sf"/>
</dbReference>
<dbReference type="GO" id="GO:0005634">
    <property type="term" value="C:nucleus"/>
    <property type="evidence" value="ECO:0007669"/>
    <property type="project" value="UniProtKB-SubCell"/>
</dbReference>
<dbReference type="GO" id="GO:0008270">
    <property type="term" value="F:zinc ion binding"/>
    <property type="evidence" value="ECO:0007669"/>
    <property type="project" value="InterPro"/>
</dbReference>
<evidence type="ECO:0000256" key="2">
    <source>
        <dbReference type="ARBA" id="ARBA00023015"/>
    </source>
</evidence>
<accession>A0A1D2VPD2</accession>
<keyword evidence="4" id="KW-0804">Transcription</keyword>
<organism evidence="8 9">
    <name type="scientific">Ascoidea rubescens DSM 1968</name>
    <dbReference type="NCBI Taxonomy" id="1344418"/>
    <lineage>
        <taxon>Eukaryota</taxon>
        <taxon>Fungi</taxon>
        <taxon>Dikarya</taxon>
        <taxon>Ascomycota</taxon>
        <taxon>Saccharomycotina</taxon>
        <taxon>Saccharomycetes</taxon>
        <taxon>Ascoideaceae</taxon>
        <taxon>Ascoidea</taxon>
    </lineage>
</organism>
<keyword evidence="5" id="KW-0539">Nucleus</keyword>
<reference evidence="9" key="1">
    <citation type="submission" date="2016-05" db="EMBL/GenBank/DDBJ databases">
        <title>Comparative genomics of biotechnologically important yeasts.</title>
        <authorList>
            <consortium name="DOE Joint Genome Institute"/>
            <person name="Riley R."/>
            <person name="Haridas S."/>
            <person name="Wolfe K.H."/>
            <person name="Lopes M.R."/>
            <person name="Hittinger C.T."/>
            <person name="Goker M."/>
            <person name="Salamov A."/>
            <person name="Wisecaver J."/>
            <person name="Long T.M."/>
            <person name="Aerts A.L."/>
            <person name="Barry K."/>
            <person name="Choi C."/>
            <person name="Clum A."/>
            <person name="Coughlan A.Y."/>
            <person name="Deshpande S."/>
            <person name="Douglass A.P."/>
            <person name="Hanson S.J."/>
            <person name="Klenk H.-P."/>
            <person name="Labutti K."/>
            <person name="Lapidus A."/>
            <person name="Lindquist E."/>
            <person name="Lipzen A."/>
            <person name="Meier-Kolthoff J.P."/>
            <person name="Ohm R.A."/>
            <person name="Otillar R.P."/>
            <person name="Pangilinan J."/>
            <person name="Peng Y."/>
            <person name="Rokas A."/>
            <person name="Rosa C.A."/>
            <person name="Scheuner C."/>
            <person name="Sibirny A.A."/>
            <person name="Slot J.C."/>
            <person name="Stielow J.B."/>
            <person name="Sun H."/>
            <person name="Kurtzman C.P."/>
            <person name="Blackwell M."/>
            <person name="Grigoriev I.V."/>
            <person name="Jeffries T.W."/>
        </authorList>
    </citation>
    <scope>NUCLEOTIDE SEQUENCE [LARGE SCALE GENOMIC DNA]</scope>
    <source>
        <strain evidence="9">DSM 1968</strain>
    </source>
</reference>
<dbReference type="GO" id="GO:0000981">
    <property type="term" value="F:DNA-binding transcription factor activity, RNA polymerase II-specific"/>
    <property type="evidence" value="ECO:0007669"/>
    <property type="project" value="InterPro"/>
</dbReference>
<feature type="compositionally biased region" description="Low complexity" evidence="6">
    <location>
        <begin position="9"/>
        <end position="25"/>
    </location>
</feature>
<evidence type="ECO:0000313" key="9">
    <source>
        <dbReference type="Proteomes" id="UP000095038"/>
    </source>
</evidence>
<evidence type="ECO:0000256" key="4">
    <source>
        <dbReference type="ARBA" id="ARBA00023163"/>
    </source>
</evidence>
<dbReference type="GeneID" id="30964775"/>